<dbReference type="Gene3D" id="3.90.550.10">
    <property type="entry name" value="Spore Coat Polysaccharide Biosynthesis Protein SpsA, Chain A"/>
    <property type="match status" value="1"/>
</dbReference>
<dbReference type="PANTHER" id="PTHR43685:SF3">
    <property type="entry name" value="SLR2126 PROTEIN"/>
    <property type="match status" value="1"/>
</dbReference>
<dbReference type="RefSeq" id="WP_190434755.1">
    <property type="nucleotide sequence ID" value="NZ_JAMPKM010000006.1"/>
</dbReference>
<evidence type="ECO:0000313" key="3">
    <source>
        <dbReference type="Proteomes" id="UP001464891"/>
    </source>
</evidence>
<gene>
    <name evidence="2" type="ORF">NC998_12235</name>
</gene>
<keyword evidence="3" id="KW-1185">Reference proteome</keyword>
<accession>A0ABV0J7V0</accession>
<evidence type="ECO:0000313" key="2">
    <source>
        <dbReference type="EMBL" id="MEP0817863.1"/>
    </source>
</evidence>
<dbReference type="CDD" id="cd00761">
    <property type="entry name" value="Glyco_tranf_GTA_type"/>
    <property type="match status" value="1"/>
</dbReference>
<dbReference type="InterPro" id="IPR001173">
    <property type="entry name" value="Glyco_trans_2-like"/>
</dbReference>
<name>A0ABV0J7V0_9CYAN</name>
<dbReference type="Pfam" id="PF00535">
    <property type="entry name" value="Glycos_transf_2"/>
    <property type="match status" value="1"/>
</dbReference>
<comment type="caution">
    <text evidence="2">The sequence shown here is derived from an EMBL/GenBank/DDBJ whole genome shotgun (WGS) entry which is preliminary data.</text>
</comment>
<dbReference type="SUPFAM" id="SSF53448">
    <property type="entry name" value="Nucleotide-diphospho-sugar transferases"/>
    <property type="match status" value="1"/>
</dbReference>
<dbReference type="InterPro" id="IPR029044">
    <property type="entry name" value="Nucleotide-diphossugar_trans"/>
</dbReference>
<dbReference type="EMBL" id="JAMPKM010000006">
    <property type="protein sequence ID" value="MEP0817863.1"/>
    <property type="molecule type" value="Genomic_DNA"/>
</dbReference>
<reference evidence="2 3" key="1">
    <citation type="submission" date="2022-04" db="EMBL/GenBank/DDBJ databases">
        <title>Positive selection, recombination, and allopatry shape intraspecific diversity of widespread and dominant cyanobacteria.</title>
        <authorList>
            <person name="Wei J."/>
            <person name="Shu W."/>
            <person name="Hu C."/>
        </authorList>
    </citation>
    <scope>NUCLEOTIDE SEQUENCE [LARGE SCALE GENOMIC DNA]</scope>
    <source>
        <strain evidence="2 3">GB2-A4</strain>
    </source>
</reference>
<evidence type="ECO:0000259" key="1">
    <source>
        <dbReference type="Pfam" id="PF00535"/>
    </source>
</evidence>
<organism evidence="2 3">
    <name type="scientific">Trichocoleus desertorum GB2-A4</name>
    <dbReference type="NCBI Taxonomy" id="2933944"/>
    <lineage>
        <taxon>Bacteria</taxon>
        <taxon>Bacillati</taxon>
        <taxon>Cyanobacteriota</taxon>
        <taxon>Cyanophyceae</taxon>
        <taxon>Leptolyngbyales</taxon>
        <taxon>Trichocoleusaceae</taxon>
        <taxon>Trichocoleus</taxon>
    </lineage>
</organism>
<dbReference type="InterPro" id="IPR050834">
    <property type="entry name" value="Glycosyltransf_2"/>
</dbReference>
<sequence>MPTVSVIIPTHNRSAVLKRTLDALAQQNYPLSEMEVIVAADGCTDDTSEMLKAYQAPYTLKVIEQPSQGPAVARNQGAALALAPLLIFLDDDIEASPGFVAAHVQTHQKQANQVVLGYLPTILKAQTGFFRITLRGWWEAMFQRMRQPGYRFAYCDLLSGNFSVSADLFAAVGKFDPQFRCHEDYELGMRLLQAKAKFTFAEAAMGYHHELTDLDRSLRRKYQEGKADVQLGQKYPELKPTLLVSTMIARCSWVDRMALIVIFKMPALGDLLAKGLRRSLDLLEWMRLRSYWRTLLDRLLGYWYLRGIAEASSTQQALTTFLQGSRPVSSPNLLDIEIDLKAGLAQAECRLEQERPTGVRLHYGKQIIGRIPAIPGTERLHAAHLRPTLATTLAPALIPALVLDKAVNVTNSSPQVTYELPAQPSQSPELVYVN</sequence>
<proteinExistence type="predicted"/>
<dbReference type="PANTHER" id="PTHR43685">
    <property type="entry name" value="GLYCOSYLTRANSFERASE"/>
    <property type="match status" value="1"/>
</dbReference>
<dbReference type="Proteomes" id="UP001464891">
    <property type="component" value="Unassembled WGS sequence"/>
</dbReference>
<protein>
    <submittedName>
        <fullName evidence="2">Glycosyltransferase family 2 protein</fullName>
    </submittedName>
</protein>
<feature type="domain" description="Glycosyltransferase 2-like" evidence="1">
    <location>
        <begin position="5"/>
        <end position="163"/>
    </location>
</feature>